<keyword evidence="8 12" id="KW-0256">Endoplasmic reticulum</keyword>
<accession>A0A4P9ZDP7</accession>
<evidence type="ECO:0000256" key="7">
    <source>
        <dbReference type="ARBA" id="ARBA00022679"/>
    </source>
</evidence>
<dbReference type="SUPFAM" id="SSF53756">
    <property type="entry name" value="UDP-Glycosyltransferase/glycogen phosphorylase"/>
    <property type="match status" value="1"/>
</dbReference>
<comment type="subcellular location">
    <subcellularLocation>
        <location evidence="1 12">Endoplasmic reticulum</location>
    </subcellularLocation>
</comment>
<dbReference type="Proteomes" id="UP000268321">
    <property type="component" value="Unassembled WGS sequence"/>
</dbReference>
<evidence type="ECO:0000256" key="11">
    <source>
        <dbReference type="ARBA" id="ARBA00048184"/>
    </source>
</evidence>
<evidence type="ECO:0000256" key="2">
    <source>
        <dbReference type="ARBA" id="ARBA00006962"/>
    </source>
</evidence>
<comment type="similarity">
    <text evidence="2 12">Belongs to the glycosyltransferase 28 family.</text>
</comment>
<evidence type="ECO:0000256" key="3">
    <source>
        <dbReference type="ARBA" id="ARBA00011198"/>
    </source>
</evidence>
<comment type="subunit">
    <text evidence="3 12">Heterodimer with ALG14 to form a functional enzyme.</text>
</comment>
<dbReference type="Pfam" id="PF04101">
    <property type="entry name" value="Glyco_tran_28_C"/>
    <property type="match status" value="1"/>
</dbReference>
<keyword evidence="7 12" id="KW-0808">Transferase</keyword>
<dbReference type="InterPro" id="IPR007235">
    <property type="entry name" value="Glyco_trans_28_C"/>
</dbReference>
<protein>
    <recommendedName>
        <fullName evidence="5 12">UDP-N-acetylglucosamine transferase subunit ALG13</fullName>
        <ecNumber evidence="4 12">2.4.1.141</ecNumber>
    </recommendedName>
    <alternativeName>
        <fullName evidence="10 12">Asparagine-linked glycosylation protein 13</fullName>
    </alternativeName>
</protein>
<dbReference type="AlphaFoldDB" id="A0A4P9ZDP7"/>
<keyword evidence="6 12" id="KW-0328">Glycosyltransferase</keyword>
<evidence type="ECO:0000256" key="4">
    <source>
        <dbReference type="ARBA" id="ARBA00012614"/>
    </source>
</evidence>
<dbReference type="Gene3D" id="3.40.50.2000">
    <property type="entry name" value="Glycogen Phosphorylase B"/>
    <property type="match status" value="1"/>
</dbReference>
<evidence type="ECO:0000256" key="6">
    <source>
        <dbReference type="ARBA" id="ARBA00022676"/>
    </source>
</evidence>
<gene>
    <name evidence="12" type="primary">ALG13</name>
    <name evidence="14" type="ORF">METBISCDRAFT_23460</name>
</gene>
<dbReference type="PANTHER" id="PTHR12867">
    <property type="entry name" value="GLYCOSYL TRANSFERASE-RELATED"/>
    <property type="match status" value="1"/>
</dbReference>
<dbReference type="OrthoDB" id="20273at2759"/>
<reference evidence="15" key="1">
    <citation type="journal article" date="2018" name="Nat. Microbiol.">
        <title>Leveraging single-cell genomics to expand the fungal tree of life.</title>
        <authorList>
            <person name="Ahrendt S.R."/>
            <person name="Quandt C.A."/>
            <person name="Ciobanu D."/>
            <person name="Clum A."/>
            <person name="Salamov A."/>
            <person name="Andreopoulos B."/>
            <person name="Cheng J.F."/>
            <person name="Woyke T."/>
            <person name="Pelin A."/>
            <person name="Henrissat B."/>
            <person name="Reynolds N.K."/>
            <person name="Benny G.L."/>
            <person name="Smith M.E."/>
            <person name="James T.Y."/>
            <person name="Grigoriev I.V."/>
        </authorList>
    </citation>
    <scope>NUCLEOTIDE SEQUENCE [LARGE SCALE GENOMIC DNA]</scope>
    <source>
        <strain evidence="15">Baker2002</strain>
    </source>
</reference>
<name>A0A4P9ZDP7_9ASCO</name>
<dbReference type="GO" id="GO:0006488">
    <property type="term" value="P:dolichol-linked oligosaccharide biosynthetic process"/>
    <property type="evidence" value="ECO:0007669"/>
    <property type="project" value="InterPro"/>
</dbReference>
<keyword evidence="15" id="KW-1185">Reference proteome</keyword>
<evidence type="ECO:0000313" key="15">
    <source>
        <dbReference type="Proteomes" id="UP000268321"/>
    </source>
</evidence>
<organism evidence="14 15">
    <name type="scientific">Metschnikowia bicuspidata</name>
    <dbReference type="NCBI Taxonomy" id="27322"/>
    <lineage>
        <taxon>Eukaryota</taxon>
        <taxon>Fungi</taxon>
        <taxon>Dikarya</taxon>
        <taxon>Ascomycota</taxon>
        <taxon>Saccharomycotina</taxon>
        <taxon>Pichiomycetes</taxon>
        <taxon>Metschnikowiaceae</taxon>
        <taxon>Metschnikowia</taxon>
    </lineage>
</organism>
<evidence type="ECO:0000259" key="13">
    <source>
        <dbReference type="Pfam" id="PF04101"/>
    </source>
</evidence>
<dbReference type="GO" id="GO:0004577">
    <property type="term" value="F:N-acetylglucosaminyldiphosphodolichol N-acetylglucosaminyltransferase activity"/>
    <property type="evidence" value="ECO:0007669"/>
    <property type="project" value="UniProtKB-EC"/>
</dbReference>
<evidence type="ECO:0000256" key="12">
    <source>
        <dbReference type="RuleBase" id="RU362128"/>
    </source>
</evidence>
<evidence type="ECO:0000256" key="1">
    <source>
        <dbReference type="ARBA" id="ARBA00004240"/>
    </source>
</evidence>
<feature type="domain" description="Glycosyl transferase family 28 C-terminal" evidence="13">
    <location>
        <begin position="74"/>
        <end position="176"/>
    </location>
</feature>
<sequence>MSILFLTGATVTFRQLLDHIATPTFLTFLNDQGFDRIVVQYGNETDASGKHISKEYFSLLLQENAVVELLRLDIRNETNDKSVTTFANSQLQLQVFAYSDSLEAHIAEADLVVSHGGTGSIMDTLRLGKPLVVVINDQLMDNHQTEVAEQFEKEVYLRSVLCSELGTGALEDAVTAFRSGHLVFRELASPLGGVLLGVISQLLE</sequence>
<evidence type="ECO:0000256" key="8">
    <source>
        <dbReference type="ARBA" id="ARBA00022824"/>
    </source>
</evidence>
<comment type="function">
    <text evidence="9 12">Involved in protein N-glycosylation. Essential for the second step of the dolichol-linked oligosaccharide pathway.</text>
</comment>
<dbReference type="EMBL" id="ML004462">
    <property type="protein sequence ID" value="RKP30271.1"/>
    <property type="molecule type" value="Genomic_DNA"/>
</dbReference>
<dbReference type="EC" id="2.4.1.141" evidence="4 12"/>
<dbReference type="GO" id="GO:0005783">
    <property type="term" value="C:endoplasmic reticulum"/>
    <property type="evidence" value="ECO:0007669"/>
    <property type="project" value="UniProtKB-SubCell"/>
</dbReference>
<dbReference type="InterPro" id="IPR039042">
    <property type="entry name" value="Alg13-like"/>
</dbReference>
<dbReference type="PANTHER" id="PTHR12867:SF6">
    <property type="entry name" value="N-ACETYLGLUCOSAMINYLDIPHOSPHODOLICHOL N-ACETYLGLUCOSAMINYLTRANSFERASE"/>
    <property type="match status" value="1"/>
</dbReference>
<comment type="catalytic activity">
    <reaction evidence="11">
        <text>an N-acetyl-alpha-D-glucosaminyl-diphospho-di-trans,poly-cis-dolichol + UDP-N-acetyl-alpha-D-glucosamine = an N,N'-diacetylchitobiosyl-diphospho-di-trans,poly-cis-dolichol + UDP + H(+)</text>
        <dbReference type="Rhea" id="RHEA:23380"/>
        <dbReference type="Rhea" id="RHEA-COMP:19507"/>
        <dbReference type="Rhea" id="RHEA-COMP:19510"/>
        <dbReference type="ChEBI" id="CHEBI:15378"/>
        <dbReference type="ChEBI" id="CHEBI:57269"/>
        <dbReference type="ChEBI" id="CHEBI:57705"/>
        <dbReference type="ChEBI" id="CHEBI:58223"/>
        <dbReference type="ChEBI" id="CHEBI:58427"/>
        <dbReference type="EC" id="2.4.1.141"/>
    </reaction>
</comment>
<evidence type="ECO:0000256" key="10">
    <source>
        <dbReference type="ARBA" id="ARBA00032061"/>
    </source>
</evidence>
<evidence type="ECO:0000256" key="5">
    <source>
        <dbReference type="ARBA" id="ARBA00017468"/>
    </source>
</evidence>
<evidence type="ECO:0000256" key="9">
    <source>
        <dbReference type="ARBA" id="ARBA00024804"/>
    </source>
</evidence>
<proteinExistence type="inferred from homology"/>
<evidence type="ECO:0000313" key="14">
    <source>
        <dbReference type="EMBL" id="RKP30271.1"/>
    </source>
</evidence>